<feature type="domain" description="Myb-like" evidence="2">
    <location>
        <begin position="166"/>
        <end position="202"/>
    </location>
</feature>
<dbReference type="EMBL" id="LCZI01000625">
    <property type="protein sequence ID" value="KKZ65531.1"/>
    <property type="molecule type" value="Genomic_DNA"/>
</dbReference>
<feature type="compositionally biased region" description="Polar residues" evidence="1">
    <location>
        <begin position="94"/>
        <end position="121"/>
    </location>
</feature>
<protein>
    <recommendedName>
        <fullName evidence="2">Myb-like domain-containing protein</fullName>
    </recommendedName>
</protein>
<comment type="caution">
    <text evidence="3">The sequence shown here is derived from an EMBL/GenBank/DDBJ whole genome shotgun (WGS) entry which is preliminary data.</text>
</comment>
<feature type="compositionally biased region" description="Low complexity" evidence="1">
    <location>
        <begin position="149"/>
        <end position="164"/>
    </location>
</feature>
<name>A0A0G2JAD3_9EURO</name>
<organism evidence="3 4">
    <name type="scientific">[Emmonsia] crescens</name>
    <dbReference type="NCBI Taxonomy" id="73230"/>
    <lineage>
        <taxon>Eukaryota</taxon>
        <taxon>Fungi</taxon>
        <taxon>Dikarya</taxon>
        <taxon>Ascomycota</taxon>
        <taxon>Pezizomycotina</taxon>
        <taxon>Eurotiomycetes</taxon>
        <taxon>Eurotiomycetidae</taxon>
        <taxon>Onygenales</taxon>
        <taxon>Ajellomycetaceae</taxon>
        <taxon>Emergomyces</taxon>
    </lineage>
</organism>
<reference evidence="4" key="1">
    <citation type="journal article" date="2015" name="PLoS Genet.">
        <title>The dynamic genome and transcriptome of the human fungal pathogen Blastomyces and close relative Emmonsia.</title>
        <authorList>
            <person name="Munoz J.F."/>
            <person name="Gauthier G.M."/>
            <person name="Desjardins C.A."/>
            <person name="Gallo J.E."/>
            <person name="Holder J."/>
            <person name="Sullivan T.D."/>
            <person name="Marty A.J."/>
            <person name="Carmen J.C."/>
            <person name="Chen Z."/>
            <person name="Ding L."/>
            <person name="Gujja S."/>
            <person name="Magrini V."/>
            <person name="Misas E."/>
            <person name="Mitreva M."/>
            <person name="Priest M."/>
            <person name="Saif S."/>
            <person name="Whiston E.A."/>
            <person name="Young S."/>
            <person name="Zeng Q."/>
            <person name="Goldman W.E."/>
            <person name="Mardis E.R."/>
            <person name="Taylor J.W."/>
            <person name="McEwen J.G."/>
            <person name="Clay O.K."/>
            <person name="Klein B.S."/>
            <person name="Cuomo C.A."/>
        </authorList>
    </citation>
    <scope>NUCLEOTIDE SEQUENCE [LARGE SCALE GENOMIC DNA]</scope>
    <source>
        <strain evidence="4">UAMH 3008</strain>
    </source>
</reference>
<feature type="region of interest" description="Disordered" evidence="1">
    <location>
        <begin position="94"/>
        <end position="124"/>
    </location>
</feature>
<feature type="compositionally biased region" description="Low complexity" evidence="1">
    <location>
        <begin position="223"/>
        <end position="236"/>
    </location>
</feature>
<evidence type="ECO:0000313" key="4">
    <source>
        <dbReference type="Proteomes" id="UP000034164"/>
    </source>
</evidence>
<dbReference type="AlphaFoldDB" id="A0A0G2JAD3"/>
<gene>
    <name evidence="3" type="ORF">EMCG_08604</name>
</gene>
<sequence length="328" mass="36279">MPSYTDGRGGLRLSFADVFKSSRTIREEMAAASYKKATVAARGKKAAAEQVAHTAKTGGYGYGYPPGFRNGSPPGLPPGYPPLVYVAVPPKNANQANNINGHQSPPQYQAFPQTQPSVGQVLTSQASSSSSSACANNACASSSANNATASTTTLQQQPQPQPQQEWTTDDDDTLRRLKAEDLTWKAISTSMGRPVQALKTRWGIIRPAVEYKIQRPHTSAQYEASSRSQPQQQQQAETHRRHERRVSFSEPLIMNGKTDTTTSSSYTRTPKKKILYVDENFSLEEILLLNKLAAQYDEEKWLRISSRFYDKTGKRLSPQEAREHVQRG</sequence>
<evidence type="ECO:0000313" key="3">
    <source>
        <dbReference type="EMBL" id="KKZ65531.1"/>
    </source>
</evidence>
<dbReference type="OrthoDB" id="5427780at2759"/>
<proteinExistence type="predicted"/>
<feature type="region of interest" description="Disordered" evidence="1">
    <location>
        <begin position="149"/>
        <end position="171"/>
    </location>
</feature>
<dbReference type="Proteomes" id="UP000034164">
    <property type="component" value="Unassembled WGS sequence"/>
</dbReference>
<accession>A0A0G2JAD3</accession>
<evidence type="ECO:0000259" key="2">
    <source>
        <dbReference type="PROSITE" id="PS50090"/>
    </source>
</evidence>
<evidence type="ECO:0000256" key="1">
    <source>
        <dbReference type="SAM" id="MobiDB-lite"/>
    </source>
</evidence>
<dbReference type="VEuPathDB" id="FungiDB:EMCG_08604"/>
<dbReference type="InterPro" id="IPR001005">
    <property type="entry name" value="SANT/Myb"/>
</dbReference>
<dbReference type="PROSITE" id="PS50090">
    <property type="entry name" value="MYB_LIKE"/>
    <property type="match status" value="1"/>
</dbReference>
<feature type="region of interest" description="Disordered" evidence="1">
    <location>
        <begin position="216"/>
        <end position="245"/>
    </location>
</feature>